<comment type="caution">
    <text evidence="1">The sequence shown here is derived from an EMBL/GenBank/DDBJ whole genome shotgun (WGS) entry which is preliminary data.</text>
</comment>
<feature type="non-terminal residue" evidence="1">
    <location>
        <position position="292"/>
    </location>
</feature>
<sequence>MSGGHAHYVIVDGSGHRVWSRDRAAETLYHDLLRGPDRMLAFIREQRGGHRDHWMNSIWWQGVALLDLPARRLLVHTDQWIPGPDRHTSVLEVRAWLRLVAALWPGWTVTWAARGLHQVMDYLALPYDTVLYLDETPTPRARWAQAPAEDDLSAVADVLIAARDGERLSFGGWWAAGLAEPLLAGPGVLLTPQEEAVPFAALENVPWNGLYVDAPGRRLDWWSLDCSLDPRDLPARWPGWELTDHGDAFEEVAALIGPELLLDVDTEEEVFRRVAAWFVADAAPADREALRA</sequence>
<name>A0ABT4T5K7_9ACTN</name>
<evidence type="ECO:0000313" key="1">
    <source>
        <dbReference type="EMBL" id="MDA0644448.1"/>
    </source>
</evidence>
<dbReference type="EMBL" id="JAPNUD010000098">
    <property type="protein sequence ID" value="MDA0644448.1"/>
    <property type="molecule type" value="Genomic_DNA"/>
</dbReference>
<reference evidence="1 2" key="1">
    <citation type="submission" date="2022-11" db="EMBL/GenBank/DDBJ databases">
        <title>Nonomuraea corallina sp. nov., a new species of the genus Nonomuraea isolated from sea side sediment in Thai sea.</title>
        <authorList>
            <person name="Ngamcharungchit C."/>
            <person name="Matsumoto A."/>
            <person name="Suriyachadkun C."/>
            <person name="Panbangred W."/>
            <person name="Inahashi Y."/>
            <person name="Intra B."/>
        </authorList>
    </citation>
    <scope>NUCLEOTIDE SEQUENCE [LARGE SCALE GENOMIC DNA]</scope>
    <source>
        <strain evidence="1 2">DSM 43553</strain>
    </source>
</reference>
<evidence type="ECO:0000313" key="2">
    <source>
        <dbReference type="Proteomes" id="UP001212498"/>
    </source>
</evidence>
<evidence type="ECO:0008006" key="3">
    <source>
        <dbReference type="Google" id="ProtNLM"/>
    </source>
</evidence>
<protein>
    <recommendedName>
        <fullName evidence="3">Glycosyl transferase</fullName>
    </recommendedName>
</protein>
<accession>A0ABT4T5K7</accession>
<organism evidence="1 2">
    <name type="scientific">Nonomuraea ferruginea</name>
    <dbReference type="NCBI Taxonomy" id="46174"/>
    <lineage>
        <taxon>Bacteria</taxon>
        <taxon>Bacillati</taxon>
        <taxon>Actinomycetota</taxon>
        <taxon>Actinomycetes</taxon>
        <taxon>Streptosporangiales</taxon>
        <taxon>Streptosporangiaceae</taxon>
        <taxon>Nonomuraea</taxon>
    </lineage>
</organism>
<keyword evidence="2" id="KW-1185">Reference proteome</keyword>
<gene>
    <name evidence="1" type="ORF">OUY24_27790</name>
</gene>
<proteinExistence type="predicted"/>
<dbReference type="RefSeq" id="WP_271278426.1">
    <property type="nucleotide sequence ID" value="NZ_JAPNUD010000098.1"/>
</dbReference>
<dbReference type="Proteomes" id="UP001212498">
    <property type="component" value="Unassembled WGS sequence"/>
</dbReference>